<dbReference type="Proteomes" id="UP001209570">
    <property type="component" value="Unassembled WGS sequence"/>
</dbReference>
<dbReference type="InterPro" id="IPR016024">
    <property type="entry name" value="ARM-type_fold"/>
</dbReference>
<dbReference type="GO" id="GO:0035556">
    <property type="term" value="P:intracellular signal transduction"/>
    <property type="evidence" value="ECO:0007669"/>
    <property type="project" value="TreeGrafter"/>
</dbReference>
<evidence type="ECO:0000313" key="4">
    <source>
        <dbReference type="EMBL" id="KAJ0402064.1"/>
    </source>
</evidence>
<dbReference type="InterPro" id="IPR032675">
    <property type="entry name" value="LRR_dom_sf"/>
</dbReference>
<dbReference type="InterPro" id="IPR057207">
    <property type="entry name" value="FBXL15_LRR"/>
</dbReference>
<name>A0AAD5M3Z4_PYTIN</name>
<feature type="compositionally biased region" description="Low complexity" evidence="2">
    <location>
        <begin position="447"/>
        <end position="456"/>
    </location>
</feature>
<dbReference type="InterPro" id="IPR011989">
    <property type="entry name" value="ARM-like"/>
</dbReference>
<feature type="domain" description="F-box/LRR-repeat protein 15-like leucin rich repeat" evidence="3">
    <location>
        <begin position="707"/>
        <end position="845"/>
    </location>
</feature>
<organism evidence="4 5">
    <name type="scientific">Pythium insidiosum</name>
    <name type="common">Pythiosis disease agent</name>
    <dbReference type="NCBI Taxonomy" id="114742"/>
    <lineage>
        <taxon>Eukaryota</taxon>
        <taxon>Sar</taxon>
        <taxon>Stramenopiles</taxon>
        <taxon>Oomycota</taxon>
        <taxon>Peronosporomycetes</taxon>
        <taxon>Pythiales</taxon>
        <taxon>Pythiaceae</taxon>
        <taxon>Pythium</taxon>
    </lineage>
</organism>
<feature type="compositionally biased region" description="Basic and acidic residues" evidence="2">
    <location>
        <begin position="73"/>
        <end position="86"/>
    </location>
</feature>
<feature type="region of interest" description="Disordered" evidence="2">
    <location>
        <begin position="427"/>
        <end position="456"/>
    </location>
</feature>
<reference evidence="4" key="1">
    <citation type="submission" date="2021-12" db="EMBL/GenBank/DDBJ databases">
        <title>Prjna785345.</title>
        <authorList>
            <person name="Rujirawat T."/>
            <person name="Krajaejun T."/>
        </authorList>
    </citation>
    <scope>NUCLEOTIDE SEQUENCE</scope>
    <source>
        <strain evidence="4">Pi057C3</strain>
    </source>
</reference>
<dbReference type="GO" id="GO:0043539">
    <property type="term" value="F:protein serine/threonine kinase activator activity"/>
    <property type="evidence" value="ECO:0007669"/>
    <property type="project" value="TreeGrafter"/>
</dbReference>
<dbReference type="Pfam" id="PF08569">
    <property type="entry name" value="Mo25"/>
    <property type="match status" value="1"/>
</dbReference>
<evidence type="ECO:0000259" key="3">
    <source>
        <dbReference type="Pfam" id="PF25372"/>
    </source>
</evidence>
<comment type="caution">
    <text evidence="4">The sequence shown here is derived from an EMBL/GenBank/DDBJ whole genome shotgun (WGS) entry which is preliminary data.</text>
</comment>
<dbReference type="AlphaFoldDB" id="A0AAD5M3Z4"/>
<feature type="compositionally biased region" description="Acidic residues" evidence="2">
    <location>
        <begin position="88"/>
        <end position="119"/>
    </location>
</feature>
<dbReference type="SUPFAM" id="SSF48371">
    <property type="entry name" value="ARM repeat"/>
    <property type="match status" value="1"/>
</dbReference>
<dbReference type="SMART" id="SM00367">
    <property type="entry name" value="LRR_CC"/>
    <property type="match status" value="8"/>
</dbReference>
<dbReference type="Pfam" id="PF25372">
    <property type="entry name" value="DUF7885"/>
    <property type="match status" value="1"/>
</dbReference>
<protein>
    <recommendedName>
        <fullName evidence="3">F-box/LRR-repeat protein 15-like leucin rich repeat domain-containing protein</fullName>
    </recommendedName>
</protein>
<dbReference type="EMBL" id="JAKCXM010000112">
    <property type="protein sequence ID" value="KAJ0402064.1"/>
    <property type="molecule type" value="Genomic_DNA"/>
</dbReference>
<dbReference type="InterPro" id="IPR006553">
    <property type="entry name" value="Leu-rich_rpt_Cys-con_subtyp"/>
</dbReference>
<comment type="similarity">
    <text evidence="1">Belongs to the Mo25 family.</text>
</comment>
<dbReference type="Gene3D" id="3.80.10.10">
    <property type="entry name" value="Ribonuclease Inhibitor"/>
    <property type="match status" value="2"/>
</dbReference>
<evidence type="ECO:0000256" key="1">
    <source>
        <dbReference type="ARBA" id="ARBA00011012"/>
    </source>
</evidence>
<keyword evidence="5" id="KW-1185">Reference proteome</keyword>
<evidence type="ECO:0000313" key="5">
    <source>
        <dbReference type="Proteomes" id="UP001209570"/>
    </source>
</evidence>
<dbReference type="InterPro" id="IPR013878">
    <property type="entry name" value="Mo25"/>
</dbReference>
<feature type="region of interest" description="Disordered" evidence="2">
    <location>
        <begin position="41"/>
        <end position="127"/>
    </location>
</feature>
<proteinExistence type="inferred from homology"/>
<dbReference type="PANTHER" id="PTHR10182">
    <property type="entry name" value="CALCIUM-BINDING PROTEIN 39-RELATED"/>
    <property type="match status" value="1"/>
</dbReference>
<sequence length="858" mass="94952">MNAFFWSRRKPSKELVLKVDALLTQIFPDDKLEDALAAFKGANESRESGDGVVTPVEDVEDDGSEALPAAADGRQERSSPRARIESVDAADETHDDGDGDSADTPVEEETSDQSGEDEESAAKSLPEEMEEVWAKIRSVFHTWDENEVERERKMRRMSELLLRFHVLEKMLIPKVLSAMTFETRKYVSHVFRAMIIQDLEGFVEYIADRPEIVKWLVEGYKDNATALICGSMLRHCFDHEVLAALFLNEMPAELEVLVRVAKTNANFDIAADAFTSVSKLLLEHKAIASSCLDSSFSRIFSQLNGLLSSPSYVTKRQALQLLAELLLDPINFQVMQRYVASKDNLKDVMLLLRQPSHALRMDAFHVFKIFVANPNKSAEVETLLMRNREKLLNFVREFGKNETSRDFQQERSLLVFTLQRMADRDQLERQQTAPPPLKTSSSVAEGASSLASPASPSISLRKSLSEVCAHQHARDAGGAVPTLVALCLDKLARGAPPRALAFITRRLPEELVVDLLQRMIASNSITDDRLVTFFTSARRVLRLEGCTSIRNSILRQIPMRCPQLRCLDLSNCAQVNNTVVRAVLQGCPQLQTLRLDGCRHITDAAFQPDQEPLRACATLQSVSFARCAQLTGELVMYLVLACRALTTVNLSRCKRIPSDAIRHLLGSARALRHATLSFMELTDAAFLDTAASPVALPRGLLTIDLTQSRVTDAALVALAAQSRALEQVTLSYCLEITDVGLEALVRACPRIRQLDLNNCGLLTDRGVATLGVHGQQLEAVNLSWCMNMTDKGVVDLVQGCARLRQLKLVWCTQLTDVTLRAVAATRRPALTLHLSGCKGVSPSSVTHARAVGVEVVGQ</sequence>
<evidence type="ECO:0000256" key="2">
    <source>
        <dbReference type="SAM" id="MobiDB-lite"/>
    </source>
</evidence>
<gene>
    <name evidence="4" type="ORF">P43SY_009269</name>
</gene>
<accession>A0AAD5M3Z4</accession>
<dbReference type="PANTHER" id="PTHR10182:SF3">
    <property type="entry name" value="PROTEIN MO25"/>
    <property type="match status" value="1"/>
</dbReference>
<dbReference type="SUPFAM" id="SSF52047">
    <property type="entry name" value="RNI-like"/>
    <property type="match status" value="1"/>
</dbReference>
<dbReference type="Gene3D" id="1.25.10.10">
    <property type="entry name" value="Leucine-rich Repeat Variant"/>
    <property type="match status" value="1"/>
</dbReference>